<dbReference type="InterPro" id="IPR008949">
    <property type="entry name" value="Isoprenoid_synthase_dom_sf"/>
</dbReference>
<evidence type="ECO:0000256" key="5">
    <source>
        <dbReference type="ARBA" id="ARBA00022842"/>
    </source>
</evidence>
<dbReference type="Proteomes" id="UP000070058">
    <property type="component" value="Unassembled WGS sequence"/>
</dbReference>
<organism evidence="8 9">
    <name type="scientific">Cephaloticoccus primus</name>
    <dbReference type="NCBI Taxonomy" id="1548207"/>
    <lineage>
        <taxon>Bacteria</taxon>
        <taxon>Pseudomonadati</taxon>
        <taxon>Verrucomicrobiota</taxon>
        <taxon>Opitutia</taxon>
        <taxon>Opitutales</taxon>
        <taxon>Opitutaceae</taxon>
        <taxon>Cephaloticoccus</taxon>
    </lineage>
</organism>
<dbReference type="PANTHER" id="PTHR43281:SF1">
    <property type="entry name" value="FARNESYL DIPHOSPHATE SYNTHASE"/>
    <property type="match status" value="1"/>
</dbReference>
<comment type="caution">
    <text evidence="8">The sequence shown here is derived from an EMBL/GenBank/DDBJ whole genome shotgun (WGS) entry which is preliminary data.</text>
</comment>
<dbReference type="EMBL" id="LSZQ01000011">
    <property type="protein sequence ID" value="KXU37865.1"/>
    <property type="molecule type" value="Genomic_DNA"/>
</dbReference>
<evidence type="ECO:0000256" key="3">
    <source>
        <dbReference type="ARBA" id="ARBA00022679"/>
    </source>
</evidence>
<dbReference type="SFLD" id="SFLDS00005">
    <property type="entry name" value="Isoprenoid_Synthase_Type_I"/>
    <property type="match status" value="1"/>
</dbReference>
<dbReference type="Gene3D" id="1.10.600.10">
    <property type="entry name" value="Farnesyl Diphosphate Synthase"/>
    <property type="match status" value="1"/>
</dbReference>
<keyword evidence="6" id="KW-0414">Isoprene biosynthesis</keyword>
<dbReference type="GO" id="GO:0008299">
    <property type="term" value="P:isoprenoid biosynthetic process"/>
    <property type="evidence" value="ECO:0007669"/>
    <property type="project" value="UniProtKB-KW"/>
</dbReference>
<evidence type="ECO:0000256" key="6">
    <source>
        <dbReference type="ARBA" id="ARBA00023229"/>
    </source>
</evidence>
<dbReference type="GO" id="GO:0004659">
    <property type="term" value="F:prenyltransferase activity"/>
    <property type="evidence" value="ECO:0007669"/>
    <property type="project" value="InterPro"/>
</dbReference>
<comment type="similarity">
    <text evidence="2 7">Belongs to the FPP/GGPP synthase family.</text>
</comment>
<comment type="cofactor">
    <cofactor evidence="1">
        <name>Mg(2+)</name>
        <dbReference type="ChEBI" id="CHEBI:18420"/>
    </cofactor>
</comment>
<evidence type="ECO:0000256" key="2">
    <source>
        <dbReference type="ARBA" id="ARBA00006706"/>
    </source>
</evidence>
<dbReference type="InterPro" id="IPR033749">
    <property type="entry name" value="Polyprenyl_synt_CS"/>
</dbReference>
<dbReference type="CDD" id="cd00685">
    <property type="entry name" value="Trans_IPPS_HT"/>
    <property type="match status" value="1"/>
</dbReference>
<sequence length="333" mass="35638">MSLAEPLARYTAQIEQGLDALLPTASTRPARLHEAMRYAVLGGGKRLRPILTLAAAELFDEHTHLTGGQRTARPINWSAIPTALPAAVAIECLHTYSLVHDDLPCMDNDDLRRGRPTTHRAFDEATALLAGDALLTHAFALLQEHYAHSPALALALSAELASAAGSHRLIGGQMEDLLAEKNAAATTPETLDFIHLNKTAAMLEAALVMGGLIGIGPEPPDWPAAQGRAQSAAAARPHAQALDALRRAGRHLGLAFQIVDDILDATADTQTLGKTAGKDAHAGKLTYVKHYGLKTAQRLAEEQTEHALDALRKLPGDTRFLLALTHQLTTRKK</sequence>
<keyword evidence="9" id="KW-1185">Reference proteome</keyword>
<evidence type="ECO:0000256" key="4">
    <source>
        <dbReference type="ARBA" id="ARBA00022723"/>
    </source>
</evidence>
<protein>
    <submittedName>
        <fullName evidence="8">Polyprenyl synthetase</fullName>
    </submittedName>
</protein>
<evidence type="ECO:0000313" key="8">
    <source>
        <dbReference type="EMBL" id="KXU37865.1"/>
    </source>
</evidence>
<dbReference type="InterPro" id="IPR000092">
    <property type="entry name" value="Polyprenyl_synt"/>
</dbReference>
<dbReference type="STRING" id="1548207.AXK11_01550"/>
<keyword evidence="4" id="KW-0479">Metal-binding</keyword>
<keyword evidence="5" id="KW-0460">Magnesium</keyword>
<accession>A0A139STH4</accession>
<dbReference type="OrthoDB" id="9805316at2"/>
<evidence type="ECO:0000313" key="9">
    <source>
        <dbReference type="Proteomes" id="UP000070058"/>
    </source>
</evidence>
<dbReference type="Pfam" id="PF00348">
    <property type="entry name" value="polyprenyl_synt"/>
    <property type="match status" value="1"/>
</dbReference>
<dbReference type="AlphaFoldDB" id="A0A139STH4"/>
<reference evidence="9" key="1">
    <citation type="submission" date="2016-02" db="EMBL/GenBank/DDBJ databases">
        <authorList>
            <person name="Sanders J.G."/>
            <person name="Lin J.Y."/>
            <person name="Wertz J.T."/>
            <person name="Russell J.A."/>
            <person name="Moreau C.S."/>
            <person name="Powell S."/>
        </authorList>
    </citation>
    <scope>NUCLEOTIDE SEQUENCE [LARGE SCALE GENOMIC DNA]</scope>
    <source>
        <strain evidence="9">CAG34</strain>
    </source>
</reference>
<dbReference type="GO" id="GO:0046872">
    <property type="term" value="F:metal ion binding"/>
    <property type="evidence" value="ECO:0007669"/>
    <property type="project" value="UniProtKB-KW"/>
</dbReference>
<dbReference type="SUPFAM" id="SSF48576">
    <property type="entry name" value="Terpenoid synthases"/>
    <property type="match status" value="1"/>
</dbReference>
<proteinExistence type="inferred from homology"/>
<keyword evidence="3 7" id="KW-0808">Transferase</keyword>
<dbReference type="PANTHER" id="PTHR43281">
    <property type="entry name" value="FARNESYL DIPHOSPHATE SYNTHASE"/>
    <property type="match status" value="1"/>
</dbReference>
<dbReference type="PROSITE" id="PS00723">
    <property type="entry name" value="POLYPRENYL_SYNTHASE_1"/>
    <property type="match status" value="1"/>
</dbReference>
<dbReference type="PROSITE" id="PS00444">
    <property type="entry name" value="POLYPRENYL_SYNTHASE_2"/>
    <property type="match status" value="1"/>
</dbReference>
<evidence type="ECO:0000256" key="7">
    <source>
        <dbReference type="RuleBase" id="RU004466"/>
    </source>
</evidence>
<gene>
    <name evidence="8" type="ORF">AXK11_01550</name>
</gene>
<name>A0A139STH4_9BACT</name>
<evidence type="ECO:0000256" key="1">
    <source>
        <dbReference type="ARBA" id="ARBA00001946"/>
    </source>
</evidence>
<dbReference type="RefSeq" id="WP_068628354.1">
    <property type="nucleotide sequence ID" value="NZ_LSZQ01000011.1"/>
</dbReference>